<accession>A0ABD5USJ0</accession>
<name>A0ABD5USJ0_9EURY</name>
<dbReference type="RefSeq" id="WP_379742635.1">
    <property type="nucleotide sequence ID" value="NZ_JBHSVN010000001.1"/>
</dbReference>
<evidence type="ECO:0000256" key="1">
    <source>
        <dbReference type="SAM" id="Phobius"/>
    </source>
</evidence>
<feature type="transmembrane region" description="Helical" evidence="1">
    <location>
        <begin position="36"/>
        <end position="57"/>
    </location>
</feature>
<proteinExistence type="predicted"/>
<keyword evidence="1" id="KW-0472">Membrane</keyword>
<dbReference type="EMBL" id="JBHSXL010000006">
    <property type="protein sequence ID" value="MFC6892442.1"/>
    <property type="molecule type" value="Genomic_DNA"/>
</dbReference>
<evidence type="ECO:0000313" key="3">
    <source>
        <dbReference type="Proteomes" id="UP001596296"/>
    </source>
</evidence>
<dbReference type="Proteomes" id="UP001596296">
    <property type="component" value="Unassembled WGS sequence"/>
</dbReference>
<gene>
    <name evidence="2" type="ORF">ACFQE9_07445</name>
</gene>
<keyword evidence="1" id="KW-0812">Transmembrane</keyword>
<sequence>MAFDASVTRGGLLVALSVLGVGLYEFRTLLEFLGMSVPIVPYLIAVVVLLFGIYWYVSFFDKWETGSEMVEATDSK</sequence>
<feature type="transmembrane region" description="Helical" evidence="1">
    <location>
        <begin position="6"/>
        <end position="24"/>
    </location>
</feature>
<dbReference type="AlphaFoldDB" id="A0ABD5USJ0"/>
<keyword evidence="3" id="KW-1185">Reference proteome</keyword>
<organism evidence="2 3">
    <name type="scientific">Halopenitus salinus</name>
    <dbReference type="NCBI Taxonomy" id="1198295"/>
    <lineage>
        <taxon>Archaea</taxon>
        <taxon>Methanobacteriati</taxon>
        <taxon>Methanobacteriota</taxon>
        <taxon>Stenosarchaea group</taxon>
        <taxon>Halobacteria</taxon>
        <taxon>Halobacteriales</taxon>
        <taxon>Haloferacaceae</taxon>
        <taxon>Halopenitus</taxon>
    </lineage>
</organism>
<protein>
    <submittedName>
        <fullName evidence="2">CbaC protein</fullName>
    </submittedName>
</protein>
<evidence type="ECO:0000313" key="2">
    <source>
        <dbReference type="EMBL" id="MFC6892442.1"/>
    </source>
</evidence>
<reference evidence="2 3" key="1">
    <citation type="journal article" date="2019" name="Int. J. Syst. Evol. Microbiol.">
        <title>The Global Catalogue of Microorganisms (GCM) 10K type strain sequencing project: providing services to taxonomists for standard genome sequencing and annotation.</title>
        <authorList>
            <consortium name="The Broad Institute Genomics Platform"/>
            <consortium name="The Broad Institute Genome Sequencing Center for Infectious Disease"/>
            <person name="Wu L."/>
            <person name="Ma J."/>
        </authorList>
    </citation>
    <scope>NUCLEOTIDE SEQUENCE [LARGE SCALE GENOMIC DNA]</scope>
    <source>
        <strain evidence="2 3">SKJ47</strain>
    </source>
</reference>
<keyword evidence="1" id="KW-1133">Transmembrane helix</keyword>
<comment type="caution">
    <text evidence="2">The sequence shown here is derived from an EMBL/GenBank/DDBJ whole genome shotgun (WGS) entry which is preliminary data.</text>
</comment>